<comment type="caution">
    <text evidence="1">The sequence shown here is derived from an EMBL/GenBank/DDBJ whole genome shotgun (WGS) entry which is preliminary data.</text>
</comment>
<sequence>MPRSSASTVHAPYGLTGNINASQCRYCLLASHSVDIALLGLWHRNIGALTVCDRLAGLLATLRPSQCRYRPIGLLIQELAASQCRYRLIGLTGNIAPEFLPHYCL</sequence>
<protein>
    <submittedName>
        <fullName evidence="1">Uncharacterized protein</fullName>
    </submittedName>
</protein>
<dbReference type="Proteomes" id="UP000499080">
    <property type="component" value="Unassembled WGS sequence"/>
</dbReference>
<gene>
    <name evidence="1" type="ORF">AVEN_128735_1</name>
</gene>
<reference evidence="1 2" key="1">
    <citation type="journal article" date="2019" name="Sci. Rep.">
        <title>Orb-weaving spider Araneus ventricosus genome elucidates the spidroin gene catalogue.</title>
        <authorList>
            <person name="Kono N."/>
            <person name="Nakamura H."/>
            <person name="Ohtoshi R."/>
            <person name="Moran D.A.P."/>
            <person name="Shinohara A."/>
            <person name="Yoshida Y."/>
            <person name="Fujiwara M."/>
            <person name="Mori M."/>
            <person name="Tomita M."/>
            <person name="Arakawa K."/>
        </authorList>
    </citation>
    <scope>NUCLEOTIDE SEQUENCE [LARGE SCALE GENOMIC DNA]</scope>
</reference>
<organism evidence="1 2">
    <name type="scientific">Araneus ventricosus</name>
    <name type="common">Orbweaver spider</name>
    <name type="synonym">Epeira ventricosa</name>
    <dbReference type="NCBI Taxonomy" id="182803"/>
    <lineage>
        <taxon>Eukaryota</taxon>
        <taxon>Metazoa</taxon>
        <taxon>Ecdysozoa</taxon>
        <taxon>Arthropoda</taxon>
        <taxon>Chelicerata</taxon>
        <taxon>Arachnida</taxon>
        <taxon>Araneae</taxon>
        <taxon>Araneomorphae</taxon>
        <taxon>Entelegynae</taxon>
        <taxon>Araneoidea</taxon>
        <taxon>Araneidae</taxon>
        <taxon>Araneus</taxon>
    </lineage>
</organism>
<keyword evidence="2" id="KW-1185">Reference proteome</keyword>
<proteinExistence type="predicted"/>
<evidence type="ECO:0000313" key="2">
    <source>
        <dbReference type="Proteomes" id="UP000499080"/>
    </source>
</evidence>
<accession>A0A4Y2QS24</accession>
<dbReference type="EMBL" id="BGPR01140182">
    <property type="protein sequence ID" value="GBN65989.1"/>
    <property type="molecule type" value="Genomic_DNA"/>
</dbReference>
<dbReference type="AlphaFoldDB" id="A0A4Y2QS24"/>
<evidence type="ECO:0000313" key="1">
    <source>
        <dbReference type="EMBL" id="GBN65989.1"/>
    </source>
</evidence>
<name>A0A4Y2QS24_ARAVE</name>